<dbReference type="InterPro" id="IPR021047">
    <property type="entry name" value="Mannosyltransferase_CMT1"/>
</dbReference>
<feature type="region of interest" description="Disordered" evidence="1">
    <location>
        <begin position="517"/>
        <end position="561"/>
    </location>
</feature>
<accession>A0A427Y7N6</accession>
<dbReference type="EMBL" id="RSCD01000018">
    <property type="protein sequence ID" value="RSH87101.1"/>
    <property type="molecule type" value="Genomic_DNA"/>
</dbReference>
<organism evidence="2 3">
    <name type="scientific">Saitozyma podzolica</name>
    <dbReference type="NCBI Taxonomy" id="1890683"/>
    <lineage>
        <taxon>Eukaryota</taxon>
        <taxon>Fungi</taxon>
        <taxon>Dikarya</taxon>
        <taxon>Basidiomycota</taxon>
        <taxon>Agaricomycotina</taxon>
        <taxon>Tremellomycetes</taxon>
        <taxon>Tremellales</taxon>
        <taxon>Trimorphomycetaceae</taxon>
        <taxon>Saitozyma</taxon>
    </lineage>
</organism>
<gene>
    <name evidence="2" type="ORF">EHS25_003590</name>
</gene>
<dbReference type="OrthoDB" id="262547at2759"/>
<feature type="compositionally biased region" description="Acidic residues" evidence="1">
    <location>
        <begin position="538"/>
        <end position="548"/>
    </location>
</feature>
<evidence type="ECO:0000256" key="1">
    <source>
        <dbReference type="SAM" id="MobiDB-lite"/>
    </source>
</evidence>
<evidence type="ECO:0000313" key="2">
    <source>
        <dbReference type="EMBL" id="RSH87101.1"/>
    </source>
</evidence>
<name>A0A427Y7N6_9TREE</name>
<sequence length="561" mass="63297">MLSSSGLGLGLAQRPSPSLLSFSRPPSRPNSARPNSSPRHNMAGLSLSVPRSRLPRSLNRILGIALLLALAVFTLNLSRAPPSSGTSRGVSRISVPGSNPEEFVTGSLPTIEEAFARLHPRLREIKELVPKIPREHELWSPLFPPFLTKDQTERFKHLKAEWDEDEGQWVEVERRWYLVTVCRQVAGMLADWFSMWTVLADFLGPESLVFSLLEGGSDDGSGELLAMAMRDHLLFIGVPPANIHIRTLLPPVEWEQHHRIELLADMRNAGMKPFYDTLPAGLSPDGKPWTGIIWYNDVYLSASHFLEIMHQHMSQGADMTCGWDHAGKWFYDGWVGRDMAGDLYTPFPVREEDQELPQKLFPSSPRTKDRHNRLLPYQVFAGWNGIALMRPDPFLPPYNVRFRRGAPTNLPPDAPHNAILGSDVECQASESAFISWDFWKYGFGRIMVVPGVHATYGKDDARIRGWLEFPNPEEPDWPEQVEWDDEPPRKIRCHDWPDKPGKGWWAWDTVRWVDPPALVIPEGADDKPHPATPSDEAAGPDEMGDAADDDRVEKAFNPFAD</sequence>
<dbReference type="Proteomes" id="UP000279259">
    <property type="component" value="Unassembled WGS sequence"/>
</dbReference>
<dbReference type="PANTHER" id="PTHR34144:SF5">
    <property type="entry name" value="ALPHA-1,3-MANNOSYLTRANSFERASE CMT1"/>
    <property type="match status" value="1"/>
</dbReference>
<feature type="region of interest" description="Disordered" evidence="1">
    <location>
        <begin position="1"/>
        <end position="44"/>
    </location>
</feature>
<dbReference type="AlphaFoldDB" id="A0A427Y7N6"/>
<comment type="caution">
    <text evidence="2">The sequence shown here is derived from an EMBL/GenBank/DDBJ whole genome shotgun (WGS) entry which is preliminary data.</text>
</comment>
<dbReference type="PANTHER" id="PTHR34144">
    <property type="entry name" value="CHROMOSOME 8, WHOLE GENOME SHOTGUN SEQUENCE"/>
    <property type="match status" value="1"/>
</dbReference>
<dbReference type="Pfam" id="PF11735">
    <property type="entry name" value="CAP59_mtransfer"/>
    <property type="match status" value="1"/>
</dbReference>
<protein>
    <submittedName>
        <fullName evidence="2">Uncharacterized protein</fullName>
    </submittedName>
</protein>
<proteinExistence type="predicted"/>
<keyword evidence="3" id="KW-1185">Reference proteome</keyword>
<evidence type="ECO:0000313" key="3">
    <source>
        <dbReference type="Proteomes" id="UP000279259"/>
    </source>
</evidence>
<reference evidence="2 3" key="1">
    <citation type="submission" date="2018-11" db="EMBL/GenBank/DDBJ databases">
        <title>Genome sequence of Saitozyma podzolica DSM 27192.</title>
        <authorList>
            <person name="Aliyu H."/>
            <person name="Gorte O."/>
            <person name="Ochsenreither K."/>
        </authorList>
    </citation>
    <scope>NUCLEOTIDE SEQUENCE [LARGE SCALE GENOMIC DNA]</scope>
    <source>
        <strain evidence="2 3">DSM 27192</strain>
    </source>
</reference>